<protein>
    <recommendedName>
        <fullName evidence="3">C2H2-type domain-containing protein</fullName>
    </recommendedName>
</protein>
<reference evidence="1" key="2">
    <citation type="submission" date="2015-06" db="UniProtKB">
        <authorList>
            <consortium name="EnsemblPlants"/>
        </authorList>
    </citation>
    <scope>IDENTIFICATION</scope>
</reference>
<name>A0A0D2ZQS2_BRAOL</name>
<dbReference type="PANTHER" id="PTHR46869:SF1">
    <property type="entry name" value="C2H2-LIKE ZINC FINGER PROTEIN"/>
    <property type="match status" value="1"/>
</dbReference>
<reference evidence="1" key="1">
    <citation type="journal article" date="2014" name="Genome Biol.">
        <title>Transcriptome and methylome profiling reveals relics of genome dominance in the mesopolyploid Brassica oleracea.</title>
        <authorList>
            <person name="Parkin I.A."/>
            <person name="Koh C."/>
            <person name="Tang H."/>
            <person name="Robinson S.J."/>
            <person name="Kagale S."/>
            <person name="Clarke W.E."/>
            <person name="Town C.D."/>
            <person name="Nixon J."/>
            <person name="Krishnakumar V."/>
            <person name="Bidwell S.L."/>
            <person name="Denoeud F."/>
            <person name="Belcram H."/>
            <person name="Links M.G."/>
            <person name="Just J."/>
            <person name="Clarke C."/>
            <person name="Bender T."/>
            <person name="Huebert T."/>
            <person name="Mason A.S."/>
            <person name="Pires J.C."/>
            <person name="Barker G."/>
            <person name="Moore J."/>
            <person name="Walley P.G."/>
            <person name="Manoli S."/>
            <person name="Batley J."/>
            <person name="Edwards D."/>
            <person name="Nelson M.N."/>
            <person name="Wang X."/>
            <person name="Paterson A.H."/>
            <person name="King G."/>
            <person name="Bancroft I."/>
            <person name="Chalhoub B."/>
            <person name="Sharpe A.G."/>
        </authorList>
    </citation>
    <scope>NUCLEOTIDE SEQUENCE [LARGE SCALE GENOMIC DNA]</scope>
    <source>
        <strain evidence="1">cv. TO1000</strain>
    </source>
</reference>
<dbReference type="Gramene" id="Bo00722s030.1">
    <property type="protein sequence ID" value="Bo00722s030.1"/>
    <property type="gene ID" value="Bo00722s030"/>
</dbReference>
<evidence type="ECO:0000313" key="2">
    <source>
        <dbReference type="Proteomes" id="UP000032141"/>
    </source>
</evidence>
<evidence type="ECO:0008006" key="3">
    <source>
        <dbReference type="Google" id="ProtNLM"/>
    </source>
</evidence>
<evidence type="ECO:0000313" key="1">
    <source>
        <dbReference type="EnsemblPlants" id="Bo00722s030.1"/>
    </source>
</evidence>
<organism evidence="1 2">
    <name type="scientific">Brassica oleracea var. oleracea</name>
    <dbReference type="NCBI Taxonomy" id="109376"/>
    <lineage>
        <taxon>Eukaryota</taxon>
        <taxon>Viridiplantae</taxon>
        <taxon>Streptophyta</taxon>
        <taxon>Embryophyta</taxon>
        <taxon>Tracheophyta</taxon>
        <taxon>Spermatophyta</taxon>
        <taxon>Magnoliopsida</taxon>
        <taxon>eudicotyledons</taxon>
        <taxon>Gunneridae</taxon>
        <taxon>Pentapetalae</taxon>
        <taxon>rosids</taxon>
        <taxon>malvids</taxon>
        <taxon>Brassicales</taxon>
        <taxon>Brassicaceae</taxon>
        <taxon>Brassiceae</taxon>
        <taxon>Brassica</taxon>
    </lineage>
</organism>
<dbReference type="PANTHER" id="PTHR46869">
    <property type="entry name" value="C2H2-LIKE ZINC FINGER PROTEIN"/>
    <property type="match status" value="1"/>
</dbReference>
<dbReference type="AlphaFoldDB" id="A0A0D2ZQS2"/>
<proteinExistence type="predicted"/>
<dbReference type="HOGENOM" id="CLU_1888672_0_0_1"/>
<keyword evidence="2" id="KW-1185">Reference proteome</keyword>
<dbReference type="STRING" id="109376.A0A0D2ZQS2"/>
<sequence length="135" mass="15095">MGFVQLLRSLNQTRSQNPFTGKVTNPTLSPSHLRVLLPVNKRGLLHSPKPDLCQKVSSFELDDSLVHCVLPIFEVEDGAVQREEVRRECGKGFTSSKALCGHMACHFEREKRVSCSQFFQVKMSVKSSVISHGLV</sequence>
<dbReference type="Proteomes" id="UP000032141">
    <property type="component" value="Unassembled WGS sequence"/>
</dbReference>
<accession>A0A0D2ZQS2</accession>
<dbReference type="EnsemblPlants" id="Bo00722s030.1">
    <property type="protein sequence ID" value="Bo00722s030.1"/>
    <property type="gene ID" value="Bo00722s030"/>
</dbReference>